<feature type="domain" description="Histidine kinase" evidence="9">
    <location>
        <begin position="201"/>
        <end position="413"/>
    </location>
</feature>
<keyword evidence="6" id="KW-0418">Kinase</keyword>
<dbReference type="EMBL" id="CP101637">
    <property type="protein sequence ID" value="WMT81463.1"/>
    <property type="molecule type" value="Genomic_DNA"/>
</dbReference>
<dbReference type="PROSITE" id="PS50109">
    <property type="entry name" value="HIS_KIN"/>
    <property type="match status" value="1"/>
</dbReference>
<dbReference type="Proteomes" id="UP001235030">
    <property type="component" value="Chromosome"/>
</dbReference>
<evidence type="ECO:0000259" key="9">
    <source>
        <dbReference type="PROSITE" id="PS50109"/>
    </source>
</evidence>
<dbReference type="Pfam" id="PF00512">
    <property type="entry name" value="HisKA"/>
    <property type="match status" value="1"/>
</dbReference>
<evidence type="ECO:0000256" key="4">
    <source>
        <dbReference type="ARBA" id="ARBA00022553"/>
    </source>
</evidence>
<feature type="transmembrane region" description="Helical" evidence="8">
    <location>
        <begin position="113"/>
        <end position="133"/>
    </location>
</feature>
<name>A0ABY9Q1V1_9FIRM</name>
<accession>A0ABY9Q1V1</accession>
<dbReference type="InterPro" id="IPR050351">
    <property type="entry name" value="BphY/WalK/GraS-like"/>
</dbReference>
<evidence type="ECO:0000256" key="1">
    <source>
        <dbReference type="ARBA" id="ARBA00000085"/>
    </source>
</evidence>
<dbReference type="InterPro" id="IPR003594">
    <property type="entry name" value="HATPase_dom"/>
</dbReference>
<keyword evidence="8" id="KW-0472">Membrane</keyword>
<evidence type="ECO:0000256" key="3">
    <source>
        <dbReference type="ARBA" id="ARBA00012438"/>
    </source>
</evidence>
<dbReference type="Gene3D" id="1.10.287.130">
    <property type="match status" value="1"/>
</dbReference>
<dbReference type="InterPro" id="IPR005467">
    <property type="entry name" value="His_kinase_dom"/>
</dbReference>
<dbReference type="InterPro" id="IPR036890">
    <property type="entry name" value="HATPase_C_sf"/>
</dbReference>
<dbReference type="InterPro" id="IPR003661">
    <property type="entry name" value="HisK_dim/P_dom"/>
</dbReference>
<keyword evidence="8" id="KW-1133">Transmembrane helix</keyword>
<sequence length="415" mass="47830">MKQMTRYNVEIKSFLRRFSVLFLIAIVMCGGVTLLNLSIIKEKVVENNQAIIGNILSERPELEEDIIDIVTQGNSKENVDLGKEILSKYNYNSYISLKNEPIINESIKYIFNINWVFICIILILFIILALSYFRKIYADIKDMTDYVYNSSEGRKFEMKNRNQEGQIGLLKTELIKMTNILKEKVELLNNEKLFLNNTISDISHQLKTPMTSLVILNDLMYEDLPKETKIEFLDKIKSQLNRMEWLVKSMLKLSKVEAKVIDFENKEVKINELIKRAVAPSLITMEIKNIELCINGYENTSYTGDINWSSEAFVNIIKNCIEHTPQGGKISISYDQNPLYCEVVIKDSGEGIDKKDLPHIFKRFYKGKTSKEDSVGIGLAMSKSIIESQNGDIYVNSEKNEGTEFHIIFHKTYGD</sequence>
<dbReference type="Gene3D" id="3.30.565.10">
    <property type="entry name" value="Histidine kinase-like ATPase, C-terminal domain"/>
    <property type="match status" value="1"/>
</dbReference>
<dbReference type="CDD" id="cd00075">
    <property type="entry name" value="HATPase"/>
    <property type="match status" value="1"/>
</dbReference>
<comment type="catalytic activity">
    <reaction evidence="1">
        <text>ATP + protein L-histidine = ADP + protein N-phospho-L-histidine.</text>
        <dbReference type="EC" id="2.7.13.3"/>
    </reaction>
</comment>
<dbReference type="InterPro" id="IPR004358">
    <property type="entry name" value="Sig_transdc_His_kin-like_C"/>
</dbReference>
<organism evidence="10 11">
    <name type="scientific">Terrisporobacter mayombei</name>
    <dbReference type="NCBI Taxonomy" id="1541"/>
    <lineage>
        <taxon>Bacteria</taxon>
        <taxon>Bacillati</taxon>
        <taxon>Bacillota</taxon>
        <taxon>Clostridia</taxon>
        <taxon>Peptostreptococcales</taxon>
        <taxon>Peptostreptococcaceae</taxon>
        <taxon>Terrisporobacter</taxon>
    </lineage>
</organism>
<dbReference type="PRINTS" id="PR00344">
    <property type="entry name" value="BCTRLSENSOR"/>
</dbReference>
<evidence type="ECO:0000256" key="2">
    <source>
        <dbReference type="ARBA" id="ARBA00004370"/>
    </source>
</evidence>
<keyword evidence="7" id="KW-0902">Two-component regulatory system</keyword>
<feature type="transmembrane region" description="Helical" evidence="8">
    <location>
        <begin position="20"/>
        <end position="40"/>
    </location>
</feature>
<dbReference type="SMART" id="SM00388">
    <property type="entry name" value="HisKA"/>
    <property type="match status" value="1"/>
</dbReference>
<gene>
    <name evidence="10" type="primary">sasA_13</name>
    <name evidence="10" type="ORF">TEMA_18040</name>
</gene>
<evidence type="ECO:0000256" key="7">
    <source>
        <dbReference type="ARBA" id="ARBA00023012"/>
    </source>
</evidence>
<dbReference type="InterPro" id="IPR036097">
    <property type="entry name" value="HisK_dim/P_sf"/>
</dbReference>
<dbReference type="EC" id="2.7.13.3" evidence="3"/>
<reference evidence="10 11" key="1">
    <citation type="submission" date="2022-07" db="EMBL/GenBank/DDBJ databases">
        <title>Genome sequence of Terrisporobacter mayombei DSM6539.</title>
        <authorList>
            <person name="Boeer T."/>
            <person name="Bengelsdorf F.R."/>
            <person name="Daniel R."/>
            <person name="Poehlein A."/>
        </authorList>
    </citation>
    <scope>NUCLEOTIDE SEQUENCE [LARGE SCALE GENOMIC DNA]</scope>
    <source>
        <strain evidence="10 11">DSM 6539</strain>
    </source>
</reference>
<proteinExistence type="predicted"/>
<comment type="subcellular location">
    <subcellularLocation>
        <location evidence="2">Membrane</location>
    </subcellularLocation>
</comment>
<keyword evidence="8" id="KW-0812">Transmembrane</keyword>
<dbReference type="SUPFAM" id="SSF47384">
    <property type="entry name" value="Homodimeric domain of signal transducing histidine kinase"/>
    <property type="match status" value="1"/>
</dbReference>
<evidence type="ECO:0000256" key="8">
    <source>
        <dbReference type="SAM" id="Phobius"/>
    </source>
</evidence>
<keyword evidence="4" id="KW-0597">Phosphoprotein</keyword>
<dbReference type="Pfam" id="PF02518">
    <property type="entry name" value="HATPase_c"/>
    <property type="match status" value="1"/>
</dbReference>
<evidence type="ECO:0000256" key="6">
    <source>
        <dbReference type="ARBA" id="ARBA00022777"/>
    </source>
</evidence>
<evidence type="ECO:0000313" key="11">
    <source>
        <dbReference type="Proteomes" id="UP001235030"/>
    </source>
</evidence>
<dbReference type="GO" id="GO:0016740">
    <property type="term" value="F:transferase activity"/>
    <property type="evidence" value="ECO:0007669"/>
    <property type="project" value="UniProtKB-KW"/>
</dbReference>
<dbReference type="PANTHER" id="PTHR45453">
    <property type="entry name" value="PHOSPHATE REGULON SENSOR PROTEIN PHOR"/>
    <property type="match status" value="1"/>
</dbReference>
<evidence type="ECO:0000313" key="10">
    <source>
        <dbReference type="EMBL" id="WMT81463.1"/>
    </source>
</evidence>
<dbReference type="CDD" id="cd00082">
    <property type="entry name" value="HisKA"/>
    <property type="match status" value="1"/>
</dbReference>
<dbReference type="SUPFAM" id="SSF55874">
    <property type="entry name" value="ATPase domain of HSP90 chaperone/DNA topoisomerase II/histidine kinase"/>
    <property type="match status" value="1"/>
</dbReference>
<evidence type="ECO:0000256" key="5">
    <source>
        <dbReference type="ARBA" id="ARBA00022679"/>
    </source>
</evidence>
<dbReference type="PANTHER" id="PTHR45453:SF1">
    <property type="entry name" value="PHOSPHATE REGULON SENSOR PROTEIN PHOR"/>
    <property type="match status" value="1"/>
</dbReference>
<keyword evidence="5 10" id="KW-0808">Transferase</keyword>
<protein>
    <recommendedName>
        <fullName evidence="3">histidine kinase</fullName>
        <ecNumber evidence="3">2.7.13.3</ecNumber>
    </recommendedName>
</protein>
<dbReference type="SMART" id="SM00387">
    <property type="entry name" value="HATPase_c"/>
    <property type="match status" value="1"/>
</dbReference>
<keyword evidence="11" id="KW-1185">Reference proteome</keyword>